<keyword evidence="3" id="KW-0479">Metal-binding</keyword>
<dbReference type="InterPro" id="IPR027417">
    <property type="entry name" value="P-loop_NTPase"/>
</dbReference>
<sequence>MGSEVFYRKWRPQTLAEVVGQEPVTQTLRHAVENGKVAHAYLFCGPRGTGKTSSGRILAKAVNCLNQVDGEPCDACDICHSITEGKALDVIEIDAASNRGIDEVRSLREKVNYAPSRARYKVYIIDEVHMLTEAASNALLKTLEEPPPYVIFVLATTEPHKVIPTIMSRCQRFNFRRLSQTAIIGKLELICQKENIHVRLESLKLIARAATGSLRDAENILQQLIAYHGNQIDLEQVQTALGVSSDPRVRQLAKH</sequence>
<feature type="domain" description="AAA+ ATPase" evidence="9">
    <location>
        <begin position="37"/>
        <end position="188"/>
    </location>
</feature>
<dbReference type="FunFam" id="3.40.50.300:FF:000014">
    <property type="entry name" value="DNA polymerase III subunit gamma/tau"/>
    <property type="match status" value="1"/>
</dbReference>
<dbReference type="CDD" id="cd18137">
    <property type="entry name" value="HLD_clamp_pol_III_gamma_tau"/>
    <property type="match status" value="1"/>
</dbReference>
<dbReference type="EC" id="2.7.7.7" evidence="2"/>
<accession>X1CRW4</accession>
<organism evidence="10">
    <name type="scientific">marine sediment metagenome</name>
    <dbReference type="NCBI Taxonomy" id="412755"/>
    <lineage>
        <taxon>unclassified sequences</taxon>
        <taxon>metagenomes</taxon>
        <taxon>ecological metagenomes</taxon>
    </lineage>
</organism>
<keyword evidence="7" id="KW-0808">Transferase</keyword>
<comment type="caution">
    <text evidence="10">The sequence shown here is derived from an EMBL/GenBank/DDBJ whole genome shotgun (WGS) entry which is preliminary data.</text>
</comment>
<dbReference type="InterPro" id="IPR003593">
    <property type="entry name" value="AAA+_ATPase"/>
</dbReference>
<feature type="non-terminal residue" evidence="10">
    <location>
        <position position="255"/>
    </location>
</feature>
<dbReference type="GO" id="GO:0003887">
    <property type="term" value="F:DNA-directed DNA polymerase activity"/>
    <property type="evidence" value="ECO:0007669"/>
    <property type="project" value="UniProtKB-KW"/>
</dbReference>
<evidence type="ECO:0000256" key="2">
    <source>
        <dbReference type="ARBA" id="ARBA00012417"/>
    </source>
</evidence>
<dbReference type="GO" id="GO:0009360">
    <property type="term" value="C:DNA polymerase III complex"/>
    <property type="evidence" value="ECO:0007669"/>
    <property type="project" value="InterPro"/>
</dbReference>
<dbReference type="InterPro" id="IPR045085">
    <property type="entry name" value="HLD_clamp_pol_III_gamma_tau"/>
</dbReference>
<reference evidence="10" key="1">
    <citation type="journal article" date="2014" name="Front. Microbiol.">
        <title>High frequency of phylogenetically diverse reductive dehalogenase-homologous genes in deep subseafloor sedimentary metagenomes.</title>
        <authorList>
            <person name="Kawai M."/>
            <person name="Futagami T."/>
            <person name="Toyoda A."/>
            <person name="Takaki Y."/>
            <person name="Nishi S."/>
            <person name="Hori S."/>
            <person name="Arai W."/>
            <person name="Tsubouchi T."/>
            <person name="Morono Y."/>
            <person name="Uchiyama I."/>
            <person name="Ito T."/>
            <person name="Fujiyama A."/>
            <person name="Inagaki F."/>
            <person name="Takami H."/>
        </authorList>
    </citation>
    <scope>NUCLEOTIDE SEQUENCE</scope>
    <source>
        <strain evidence="10">Expedition CK06-06</strain>
    </source>
</reference>
<dbReference type="SMART" id="SM00382">
    <property type="entry name" value="AAA"/>
    <property type="match status" value="1"/>
</dbReference>
<dbReference type="NCBIfam" id="NF004046">
    <property type="entry name" value="PRK05563.1"/>
    <property type="match status" value="1"/>
</dbReference>
<evidence type="ECO:0000256" key="7">
    <source>
        <dbReference type="ARBA" id="ARBA00022932"/>
    </source>
</evidence>
<dbReference type="GO" id="GO:0005524">
    <property type="term" value="F:ATP binding"/>
    <property type="evidence" value="ECO:0007669"/>
    <property type="project" value="UniProtKB-KW"/>
</dbReference>
<comment type="similarity">
    <text evidence="1">Belongs to the DnaX/STICHEL family.</text>
</comment>
<dbReference type="Gene3D" id="3.40.50.300">
    <property type="entry name" value="P-loop containing nucleotide triphosphate hydrolases"/>
    <property type="match status" value="1"/>
</dbReference>
<dbReference type="NCBIfam" id="TIGR02397">
    <property type="entry name" value="dnaX_nterm"/>
    <property type="match status" value="1"/>
</dbReference>
<dbReference type="GO" id="GO:0046872">
    <property type="term" value="F:metal ion binding"/>
    <property type="evidence" value="ECO:0007669"/>
    <property type="project" value="UniProtKB-KW"/>
</dbReference>
<evidence type="ECO:0000256" key="4">
    <source>
        <dbReference type="ARBA" id="ARBA00022741"/>
    </source>
</evidence>
<evidence type="ECO:0000256" key="6">
    <source>
        <dbReference type="ARBA" id="ARBA00022840"/>
    </source>
</evidence>
<proteinExistence type="inferred from homology"/>
<dbReference type="InterPro" id="IPR012763">
    <property type="entry name" value="DNA_pol_III_sug/sutau_N"/>
</dbReference>
<comment type="catalytic activity">
    <reaction evidence="8">
        <text>DNA(n) + a 2'-deoxyribonucleoside 5'-triphosphate = DNA(n+1) + diphosphate</text>
        <dbReference type="Rhea" id="RHEA:22508"/>
        <dbReference type="Rhea" id="RHEA-COMP:17339"/>
        <dbReference type="Rhea" id="RHEA-COMP:17340"/>
        <dbReference type="ChEBI" id="CHEBI:33019"/>
        <dbReference type="ChEBI" id="CHEBI:61560"/>
        <dbReference type="ChEBI" id="CHEBI:173112"/>
        <dbReference type="EC" id="2.7.7.7"/>
    </reaction>
</comment>
<evidence type="ECO:0000256" key="1">
    <source>
        <dbReference type="ARBA" id="ARBA00006360"/>
    </source>
</evidence>
<dbReference type="PANTHER" id="PTHR11669:SF0">
    <property type="entry name" value="PROTEIN STICHEL-LIKE 2"/>
    <property type="match status" value="1"/>
</dbReference>
<evidence type="ECO:0000256" key="3">
    <source>
        <dbReference type="ARBA" id="ARBA00022723"/>
    </source>
</evidence>
<evidence type="ECO:0000256" key="5">
    <source>
        <dbReference type="ARBA" id="ARBA00022833"/>
    </source>
</evidence>
<dbReference type="CDD" id="cd00009">
    <property type="entry name" value="AAA"/>
    <property type="match status" value="1"/>
</dbReference>
<dbReference type="Pfam" id="PF13177">
    <property type="entry name" value="DNA_pol3_delta2"/>
    <property type="match status" value="1"/>
</dbReference>
<dbReference type="SUPFAM" id="SSF52540">
    <property type="entry name" value="P-loop containing nucleoside triphosphate hydrolases"/>
    <property type="match status" value="1"/>
</dbReference>
<dbReference type="FunFam" id="1.10.8.60:FF:000013">
    <property type="entry name" value="DNA polymerase III subunit gamma/tau"/>
    <property type="match status" value="1"/>
</dbReference>
<keyword evidence="6" id="KW-0067">ATP-binding</keyword>
<evidence type="ECO:0000259" key="9">
    <source>
        <dbReference type="SMART" id="SM00382"/>
    </source>
</evidence>
<dbReference type="GO" id="GO:0006261">
    <property type="term" value="P:DNA-templated DNA replication"/>
    <property type="evidence" value="ECO:0007669"/>
    <property type="project" value="TreeGrafter"/>
</dbReference>
<keyword evidence="7" id="KW-0239">DNA-directed DNA polymerase</keyword>
<protein>
    <recommendedName>
        <fullName evidence="2">DNA-directed DNA polymerase</fullName>
        <ecNumber evidence="2">2.7.7.7</ecNumber>
    </recommendedName>
</protein>
<dbReference type="EMBL" id="BART01022635">
    <property type="protein sequence ID" value="GAG98848.1"/>
    <property type="molecule type" value="Genomic_DNA"/>
</dbReference>
<evidence type="ECO:0000313" key="10">
    <source>
        <dbReference type="EMBL" id="GAG98848.1"/>
    </source>
</evidence>
<name>X1CRW4_9ZZZZ</name>
<dbReference type="PANTHER" id="PTHR11669">
    <property type="entry name" value="REPLICATION FACTOR C / DNA POLYMERASE III GAMMA-TAU SUBUNIT"/>
    <property type="match status" value="1"/>
</dbReference>
<dbReference type="InterPro" id="IPR050238">
    <property type="entry name" value="DNA_Rep/Repair_Clamp_Loader"/>
</dbReference>
<dbReference type="AlphaFoldDB" id="X1CRW4"/>
<keyword evidence="7" id="KW-0548">Nucleotidyltransferase</keyword>
<gene>
    <name evidence="10" type="ORF">S01H4_41395</name>
</gene>
<keyword evidence="5" id="KW-0862">Zinc</keyword>
<dbReference type="Gene3D" id="1.10.8.60">
    <property type="match status" value="1"/>
</dbReference>
<dbReference type="Pfam" id="PF22608">
    <property type="entry name" value="DNAX_ATPase_lid"/>
    <property type="match status" value="1"/>
</dbReference>
<evidence type="ECO:0000256" key="8">
    <source>
        <dbReference type="ARBA" id="ARBA00049244"/>
    </source>
</evidence>
<keyword evidence="4" id="KW-0547">Nucleotide-binding</keyword>